<dbReference type="OrthoDB" id="550012at2759"/>
<feature type="compositionally biased region" description="Basic residues" evidence="1">
    <location>
        <begin position="760"/>
        <end position="773"/>
    </location>
</feature>
<keyword evidence="4" id="KW-1185">Reference proteome</keyword>
<dbReference type="PANTHER" id="PTHR20946:SF0">
    <property type="entry name" value="SANT AND BTB DOMAIN REGULATOR OF CLASS SWITCH RECOMBINATION"/>
    <property type="match status" value="1"/>
</dbReference>
<feature type="region of interest" description="Disordered" evidence="1">
    <location>
        <begin position="746"/>
        <end position="773"/>
    </location>
</feature>
<accession>A0A5E4N565</accession>
<name>A0A5E4N565_9HEMI</name>
<gene>
    <name evidence="3" type="ORF">CINCED_3A014684</name>
</gene>
<reference evidence="3 4" key="1">
    <citation type="submission" date="2019-08" db="EMBL/GenBank/DDBJ databases">
        <authorList>
            <person name="Alioto T."/>
            <person name="Alioto T."/>
            <person name="Gomez Garrido J."/>
        </authorList>
    </citation>
    <scope>NUCLEOTIDE SEQUENCE [LARGE SCALE GENOMIC DNA]</scope>
</reference>
<proteinExistence type="predicted"/>
<evidence type="ECO:0000259" key="2">
    <source>
        <dbReference type="Pfam" id="PF11822"/>
    </source>
</evidence>
<dbReference type="EMBL" id="CABPRJ010001898">
    <property type="protein sequence ID" value="VVC39843.1"/>
    <property type="molecule type" value="Genomic_DNA"/>
</dbReference>
<evidence type="ECO:0000256" key="1">
    <source>
        <dbReference type="SAM" id="MobiDB-lite"/>
    </source>
</evidence>
<organism evidence="3 4">
    <name type="scientific">Cinara cedri</name>
    <dbReference type="NCBI Taxonomy" id="506608"/>
    <lineage>
        <taxon>Eukaryota</taxon>
        <taxon>Metazoa</taxon>
        <taxon>Ecdysozoa</taxon>
        <taxon>Arthropoda</taxon>
        <taxon>Hexapoda</taxon>
        <taxon>Insecta</taxon>
        <taxon>Pterygota</taxon>
        <taxon>Neoptera</taxon>
        <taxon>Paraneoptera</taxon>
        <taxon>Hemiptera</taxon>
        <taxon>Sternorrhyncha</taxon>
        <taxon>Aphidomorpha</taxon>
        <taxon>Aphidoidea</taxon>
        <taxon>Aphididae</taxon>
        <taxon>Lachninae</taxon>
        <taxon>Cinara</taxon>
    </lineage>
</organism>
<feature type="region of interest" description="Disordered" evidence="1">
    <location>
        <begin position="628"/>
        <end position="656"/>
    </location>
</feature>
<evidence type="ECO:0000313" key="4">
    <source>
        <dbReference type="Proteomes" id="UP000325440"/>
    </source>
</evidence>
<feature type="domain" description="SANT and BTB" evidence="2">
    <location>
        <begin position="171"/>
        <end position="268"/>
    </location>
</feature>
<dbReference type="InterPro" id="IPR021777">
    <property type="entry name" value="SANBR_BTB"/>
</dbReference>
<dbReference type="Proteomes" id="UP000325440">
    <property type="component" value="Unassembled WGS sequence"/>
</dbReference>
<dbReference type="AlphaFoldDB" id="A0A5E4N565"/>
<dbReference type="InterPro" id="IPR045902">
    <property type="entry name" value="SANBR-like"/>
</dbReference>
<dbReference type="PANTHER" id="PTHR20946">
    <property type="entry name" value="SANT AND BTB DOMAIN REGULATOR OF CLASS SWITCH RECOMBINATION"/>
    <property type="match status" value="1"/>
</dbReference>
<evidence type="ECO:0000313" key="3">
    <source>
        <dbReference type="EMBL" id="VVC39843.1"/>
    </source>
</evidence>
<sequence length="773" mass="89610">MNSSNDESNKLDTALCLTSDDEQIDLQEFLDFLILAYRINDILTSDKDKNLHDSCIDWTELSRNNLFLRLSDKNYDVAKDEVRKLIMRGTSIERVQCVLKHKLKEIMNEGILDSVLPFIVKKTLITNVLKTFESIGSKISNNPLNKDKMCSKLKCNTTDNAIIRSKGDTEIEINVCDAVQKIKKVFRCPKRLLISKMGYFSEVTKGQRLEDIDISVHCEIPIFDWLIKWVKKDLKPKNEWPSLDNGNVVPILVSASFLQMEPLFQECLLFCKQNINDVLSSSASFGCVNDGVITRLSNQFNNQDIENIIDMKDKLKSRLFTKLILDLCKRNPKRELGHYSTLAYAYHCCRCNTILVPSVAGRIPCKPPTFKIAQNGSVIACHLRDPKWTLNDHVKSLYSKYKCWRIVYWTLWSECHFMRCARCQNTYPVKNQRWCQFHTQLPQYYPVENNRHLYYPNGRYPCCSERTFKYEPIKNPFGCHYREHIPLLEHTVEVEIYKLMQMFPSVTTVDAPIFFSKGFTKLVDVHGEMKDNDQNTAWTGEPHHRFTPFMVTSEGTSKKSQFWWDSIVIGTSSNRRLSLLTELWEKPFTKRLTSPCTINDIAYEATEVPTNEIHTSFGGSSFEEVEDSLSSFSDSESGRSEKTTYNSKQQKVKRSSKAIRTLKQRYRYSGTYQWSLTAPMRCNQDNQREYEERCFRQISQHMLHQNNNSNAECSGILTSNNPMDFGQRSGGYFVKLESEFLSKIDHKTTQRPNTVDTKGHAKTKLKKTPKLNQ</sequence>
<dbReference type="Pfam" id="PF11822">
    <property type="entry name" value="BTB_SANBR"/>
    <property type="match status" value="1"/>
</dbReference>
<protein>
    <recommendedName>
        <fullName evidence="2">SANT and BTB domain-containing protein</fullName>
    </recommendedName>
</protein>